<dbReference type="Gene3D" id="3.10.20.90">
    <property type="entry name" value="Phosphatidylinositol 3-kinase Catalytic Subunit, Chain A, domain 1"/>
    <property type="match status" value="1"/>
</dbReference>
<dbReference type="Pfam" id="PF18124">
    <property type="entry name" value="Kindlin_2_N"/>
    <property type="match status" value="1"/>
</dbReference>
<dbReference type="Proteomes" id="UP000267096">
    <property type="component" value="Unassembled WGS sequence"/>
</dbReference>
<dbReference type="GO" id="GO:0007229">
    <property type="term" value="P:integrin-mediated signaling pathway"/>
    <property type="evidence" value="ECO:0007669"/>
    <property type="project" value="InterPro"/>
</dbReference>
<dbReference type="PANTHER" id="PTHR16160">
    <property type="entry name" value="FERMITIN 2-RELATED"/>
    <property type="match status" value="1"/>
</dbReference>
<name>A0A0M3JC14_ANISI</name>
<dbReference type="AlphaFoldDB" id="A0A0M3JC14"/>
<proteinExistence type="predicted"/>
<dbReference type="InterPro" id="IPR040790">
    <property type="entry name" value="Kindlin_2_N"/>
</dbReference>
<keyword evidence="3" id="KW-1185">Reference proteome</keyword>
<evidence type="ECO:0000313" key="3">
    <source>
        <dbReference type="Proteomes" id="UP000267096"/>
    </source>
</evidence>
<sequence length="83" mass="9688">MKGRVRITTKTIHMFQMKPVKLNASSSSSYKKSSADVSRDWSDHALWWPEKRKWLTHTRSTLDQMGITADSQLEFTPQHKIAR</sequence>
<reference evidence="4" key="1">
    <citation type="submission" date="2017-02" db="UniProtKB">
        <authorList>
            <consortium name="WormBaseParasite"/>
        </authorList>
    </citation>
    <scope>IDENTIFICATION</scope>
</reference>
<accession>A0A0M3JC14</accession>
<organism evidence="4">
    <name type="scientific">Anisakis simplex</name>
    <name type="common">Herring worm</name>
    <dbReference type="NCBI Taxonomy" id="6269"/>
    <lineage>
        <taxon>Eukaryota</taxon>
        <taxon>Metazoa</taxon>
        <taxon>Ecdysozoa</taxon>
        <taxon>Nematoda</taxon>
        <taxon>Chromadorea</taxon>
        <taxon>Rhabditida</taxon>
        <taxon>Spirurina</taxon>
        <taxon>Ascaridomorpha</taxon>
        <taxon>Ascaridoidea</taxon>
        <taxon>Anisakidae</taxon>
        <taxon>Anisakis</taxon>
        <taxon>Anisakis simplex complex</taxon>
    </lineage>
</organism>
<dbReference type="EMBL" id="UYRR01009207">
    <property type="protein sequence ID" value="VDK24771.1"/>
    <property type="molecule type" value="Genomic_DNA"/>
</dbReference>
<dbReference type="OrthoDB" id="10057618at2759"/>
<dbReference type="InterPro" id="IPR037843">
    <property type="entry name" value="Kindlin/fermitin"/>
</dbReference>
<evidence type="ECO:0000313" key="4">
    <source>
        <dbReference type="WBParaSite" id="ASIM_0000514401-mRNA-1"/>
    </source>
</evidence>
<dbReference type="PANTHER" id="PTHR16160:SF13">
    <property type="entry name" value="FERMITIN 2-RELATED"/>
    <property type="match status" value="1"/>
</dbReference>
<protein>
    <submittedName>
        <fullName evidence="4">Kindlin_2_N domain-containing protein</fullName>
    </submittedName>
</protein>
<evidence type="ECO:0000313" key="2">
    <source>
        <dbReference type="EMBL" id="VDK24771.1"/>
    </source>
</evidence>
<dbReference type="GO" id="GO:0030055">
    <property type="term" value="C:cell-substrate junction"/>
    <property type="evidence" value="ECO:0007669"/>
    <property type="project" value="TreeGrafter"/>
</dbReference>
<dbReference type="GO" id="GO:0005178">
    <property type="term" value="F:integrin binding"/>
    <property type="evidence" value="ECO:0007669"/>
    <property type="project" value="TreeGrafter"/>
</dbReference>
<evidence type="ECO:0000259" key="1">
    <source>
        <dbReference type="Pfam" id="PF18124"/>
    </source>
</evidence>
<dbReference type="GO" id="GO:0007160">
    <property type="term" value="P:cell-matrix adhesion"/>
    <property type="evidence" value="ECO:0007669"/>
    <property type="project" value="TreeGrafter"/>
</dbReference>
<dbReference type="WBParaSite" id="ASIM_0000514401-mRNA-1">
    <property type="protein sequence ID" value="ASIM_0000514401-mRNA-1"/>
    <property type="gene ID" value="ASIM_0000514401"/>
</dbReference>
<feature type="domain" description="Kindlin-2 N-terminal" evidence="1">
    <location>
        <begin position="34"/>
        <end position="80"/>
    </location>
</feature>
<reference evidence="2 3" key="2">
    <citation type="submission" date="2018-11" db="EMBL/GenBank/DDBJ databases">
        <authorList>
            <consortium name="Pathogen Informatics"/>
        </authorList>
    </citation>
    <scope>NUCLEOTIDE SEQUENCE [LARGE SCALE GENOMIC DNA]</scope>
</reference>
<gene>
    <name evidence="2" type="ORF">ASIM_LOCUS4949</name>
</gene>